<dbReference type="PANTHER" id="PTHR34227:SF13">
    <property type="entry name" value="TAT PROOFREADING CHAPERONE DMSD-RELATED"/>
    <property type="match status" value="1"/>
</dbReference>
<dbReference type="InterPro" id="IPR026269">
    <property type="entry name" value="DmsD-type"/>
</dbReference>
<dbReference type="PANTHER" id="PTHR34227">
    <property type="entry name" value="CHAPERONE PROTEIN YCDY"/>
    <property type="match status" value="1"/>
</dbReference>
<name>A0A377HPE7_GRIHO</name>
<accession>A0A377HPE7</accession>
<dbReference type="Proteomes" id="UP000254512">
    <property type="component" value="Unassembled WGS sequence"/>
</dbReference>
<dbReference type="InterPro" id="IPR050289">
    <property type="entry name" value="TorD/DmsD_chaperones"/>
</dbReference>
<reference evidence="2 3" key="1">
    <citation type="submission" date="2018-06" db="EMBL/GenBank/DDBJ databases">
        <authorList>
            <consortium name="Pathogen Informatics"/>
            <person name="Doyle S."/>
        </authorList>
    </citation>
    <scope>NUCLEOTIDE SEQUENCE [LARGE SCALE GENOMIC DNA]</scope>
    <source>
        <strain evidence="2 3">NCTC11645</strain>
    </source>
</reference>
<organism evidence="2 3">
    <name type="scientific">Grimontia hollisae</name>
    <name type="common">Vibrio hollisae</name>
    <dbReference type="NCBI Taxonomy" id="673"/>
    <lineage>
        <taxon>Bacteria</taxon>
        <taxon>Pseudomonadati</taxon>
        <taxon>Pseudomonadota</taxon>
        <taxon>Gammaproteobacteria</taxon>
        <taxon>Vibrionales</taxon>
        <taxon>Vibrionaceae</taxon>
        <taxon>Grimontia</taxon>
    </lineage>
</organism>
<dbReference type="SUPFAM" id="SSF89155">
    <property type="entry name" value="TorD-like"/>
    <property type="match status" value="1"/>
</dbReference>
<keyword evidence="1" id="KW-0143">Chaperone</keyword>
<dbReference type="Gene3D" id="1.10.3480.10">
    <property type="entry name" value="TorD-like"/>
    <property type="match status" value="1"/>
</dbReference>
<dbReference type="Pfam" id="PF02613">
    <property type="entry name" value="Nitrate_red_del"/>
    <property type="match status" value="1"/>
</dbReference>
<dbReference type="PIRSF" id="PIRSF004690">
    <property type="entry name" value="DmsD"/>
    <property type="match status" value="1"/>
</dbReference>
<dbReference type="InterPro" id="IPR036411">
    <property type="entry name" value="TorD-like_sf"/>
</dbReference>
<dbReference type="EMBL" id="UGHD01000002">
    <property type="protein sequence ID" value="STO57562.1"/>
    <property type="molecule type" value="Genomic_DNA"/>
</dbReference>
<sequence>MQTEAPLARLLGTLFYTSPSSETVTAILHEFGQQQHELLNALADSASQNSVDELETDFFTLLQGGGDMPCPPWGSAYLDNENALFGASTLEYRAFLNALGLQCDTGVREPEDHIGLMLMLLSVLWENGDEYNARVLLQTHLLPFAYVMLEEMQKHAQTAFYQNLALFTENWLKMVAEESNIEPANRRIYWERI</sequence>
<protein>
    <submittedName>
        <fullName evidence="2">Twin-arginine leader-binding protein DmsD</fullName>
    </submittedName>
</protein>
<proteinExistence type="predicted"/>
<evidence type="ECO:0000256" key="1">
    <source>
        <dbReference type="ARBA" id="ARBA00023186"/>
    </source>
</evidence>
<dbReference type="InterPro" id="IPR020945">
    <property type="entry name" value="DMSO/NO3_reduct_chaperone"/>
</dbReference>
<dbReference type="RefSeq" id="WP_114995202.1">
    <property type="nucleotide sequence ID" value="NZ_CABMOB010000001.1"/>
</dbReference>
<gene>
    <name evidence="2" type="primary">dmsD_2</name>
    <name evidence="2" type="ORF">NCTC11645_01954</name>
</gene>
<dbReference type="AlphaFoldDB" id="A0A377HPE7"/>
<evidence type="ECO:0000313" key="3">
    <source>
        <dbReference type="Proteomes" id="UP000254512"/>
    </source>
</evidence>
<evidence type="ECO:0000313" key="2">
    <source>
        <dbReference type="EMBL" id="STO57562.1"/>
    </source>
</evidence>